<dbReference type="InterPro" id="IPR004408">
    <property type="entry name" value="Biotin_CoA_COase_ligase"/>
</dbReference>
<dbReference type="CDD" id="cd16442">
    <property type="entry name" value="BPL"/>
    <property type="match status" value="1"/>
</dbReference>
<sequence>MAVDPSPLALNAEKISSAISNYWRVSITPETTSTQNDLSHLARNGRVRSGDICVTEFQSAGRGRLDRTFVAPEKSALLFSIFLEPKRGSNHWGLLSLLASVAVHGAISEVGGISHATIKWPNDLLINEKKCAGLLSEVVATDKGLGVIIGIGINVDMNNDQLPIPTATSLGLESTKIIDRNLLLSEILNHFEARFLAWESGADQEILREYLPLSSTIGRDIEVTMADGQVIQANAQGLTTSGQLVLASGQIISVGDVRHLR</sequence>
<dbReference type="AlphaFoldDB" id="A0A6J7NMQ8"/>
<dbReference type="PROSITE" id="PS51733">
    <property type="entry name" value="BPL_LPL_CATALYTIC"/>
    <property type="match status" value="1"/>
</dbReference>
<feature type="domain" description="BPL/LPL catalytic" evidence="2">
    <location>
        <begin position="26"/>
        <end position="199"/>
    </location>
</feature>
<evidence type="ECO:0000259" key="2">
    <source>
        <dbReference type="PROSITE" id="PS51733"/>
    </source>
</evidence>
<dbReference type="EMBL" id="CAFBPB010000002">
    <property type="protein sequence ID" value="CAB4994406.1"/>
    <property type="molecule type" value="Genomic_DNA"/>
</dbReference>
<organism evidence="4">
    <name type="scientific">freshwater metagenome</name>
    <dbReference type="NCBI Taxonomy" id="449393"/>
    <lineage>
        <taxon>unclassified sequences</taxon>
        <taxon>metagenomes</taxon>
        <taxon>ecological metagenomes</taxon>
    </lineage>
</organism>
<dbReference type="SUPFAM" id="SSF55681">
    <property type="entry name" value="Class II aaRS and biotin synthetases"/>
    <property type="match status" value="1"/>
</dbReference>
<reference evidence="4" key="1">
    <citation type="submission" date="2020-05" db="EMBL/GenBank/DDBJ databases">
        <authorList>
            <person name="Chiriac C."/>
            <person name="Salcher M."/>
            <person name="Ghai R."/>
            <person name="Kavagutti S V."/>
        </authorList>
    </citation>
    <scope>NUCLEOTIDE SEQUENCE</scope>
</reference>
<accession>A0A6J7NMQ8</accession>
<dbReference type="Pfam" id="PF03099">
    <property type="entry name" value="BPL_LplA_LipB"/>
    <property type="match status" value="1"/>
</dbReference>
<evidence type="ECO:0000313" key="3">
    <source>
        <dbReference type="EMBL" id="CAB4930633.1"/>
    </source>
</evidence>
<protein>
    <submittedName>
        <fullName evidence="4">Unannotated protein</fullName>
    </submittedName>
</protein>
<proteinExistence type="predicted"/>
<gene>
    <name evidence="3" type="ORF">UFOPK3774_00043</name>
    <name evidence="4" type="ORF">UFOPK4049_00024</name>
</gene>
<dbReference type="Gene3D" id="3.30.930.10">
    <property type="entry name" value="Bira Bifunctional Protein, Domain 2"/>
    <property type="match status" value="1"/>
</dbReference>
<keyword evidence="1" id="KW-0436">Ligase</keyword>
<dbReference type="NCBIfam" id="TIGR00121">
    <property type="entry name" value="birA_ligase"/>
    <property type="match status" value="1"/>
</dbReference>
<dbReference type="InterPro" id="IPR004143">
    <property type="entry name" value="BPL_LPL_catalytic"/>
</dbReference>
<dbReference type="Gene3D" id="2.30.30.100">
    <property type="match status" value="1"/>
</dbReference>
<dbReference type="PANTHER" id="PTHR12835">
    <property type="entry name" value="BIOTIN PROTEIN LIGASE"/>
    <property type="match status" value="1"/>
</dbReference>
<dbReference type="InterPro" id="IPR045864">
    <property type="entry name" value="aa-tRNA-synth_II/BPL/LPL"/>
</dbReference>
<dbReference type="PANTHER" id="PTHR12835:SF5">
    <property type="entry name" value="BIOTIN--PROTEIN LIGASE"/>
    <property type="match status" value="1"/>
</dbReference>
<evidence type="ECO:0000313" key="4">
    <source>
        <dbReference type="EMBL" id="CAB4994406.1"/>
    </source>
</evidence>
<evidence type="ECO:0000256" key="1">
    <source>
        <dbReference type="ARBA" id="ARBA00022598"/>
    </source>
</evidence>
<dbReference type="EMBL" id="CAFBNG010000004">
    <property type="protein sequence ID" value="CAB4930633.1"/>
    <property type="molecule type" value="Genomic_DNA"/>
</dbReference>
<dbReference type="GO" id="GO:0005737">
    <property type="term" value="C:cytoplasm"/>
    <property type="evidence" value="ECO:0007669"/>
    <property type="project" value="TreeGrafter"/>
</dbReference>
<dbReference type="GO" id="GO:0004077">
    <property type="term" value="F:biotin--[biotin carboxyl-carrier protein] ligase activity"/>
    <property type="evidence" value="ECO:0007669"/>
    <property type="project" value="InterPro"/>
</dbReference>
<name>A0A6J7NMQ8_9ZZZZ</name>